<dbReference type="EMBL" id="LK052942">
    <property type="protein sequence ID" value="CDR43057.1"/>
    <property type="molecule type" value="Genomic_DNA"/>
</dbReference>
<feature type="region of interest" description="Disordered" evidence="2">
    <location>
        <begin position="461"/>
        <end position="496"/>
    </location>
</feature>
<feature type="compositionally biased region" description="Acidic residues" evidence="2">
    <location>
        <begin position="76"/>
        <end position="91"/>
    </location>
</feature>
<feature type="compositionally biased region" description="Basic residues" evidence="2">
    <location>
        <begin position="203"/>
        <end position="222"/>
    </location>
</feature>
<feature type="coiled-coil region" evidence="1">
    <location>
        <begin position="431"/>
        <end position="458"/>
    </location>
</feature>
<feature type="compositionally biased region" description="Basic and acidic residues" evidence="2">
    <location>
        <begin position="104"/>
        <end position="119"/>
    </location>
</feature>
<feature type="compositionally biased region" description="Acidic residues" evidence="2">
    <location>
        <begin position="163"/>
        <end position="179"/>
    </location>
</feature>
<evidence type="ECO:0000256" key="1">
    <source>
        <dbReference type="SAM" id="Coils"/>
    </source>
</evidence>
<keyword evidence="1" id="KW-0175">Coiled coil</keyword>
<sequence length="665" mass="73889">MPTTRSKGLEPYIDVPAPRHSARTTGIVPQHPPKPVPKKVKRKTLAAATAPKKTAPRTGTAVEAAEAGGTGGTNADGEEGNGSEDEEDSGSEVERMLTSPGKTQDGKGKASERTARRDTTAVPETENEGEGAAFEELHRSQRAARTYGKKGVAAKGKEKAVEPVEEPEEVSEDEEDQLESDNTAPPAAAQKENAAPATATSKRGARAPQKKRKASPKKRVTPRRREPSQTPPSPNTRRTPAQRAAFDSLSDSGAGDEEEEMKQGFSNPPQIFQHRSDGGWTPDRIWLHHEWKKEGKRDRIVKYIKDHGGKVVTKMHNADLVILPPYYEDCYAQLYSDSLRCDAVPITYPWLKDCSDRSYAEDRPTRLEPLKYVASAPTKRDNRSRRYRRLNQVEKDKMAEFYALLQAGKMGRRELSERMERLLYDQTGRTRSEYSALLDEYEHQIKGLAKRLPDQRRTDSQLFNNDATDSDAPSPHAQPPRKRRRTSSASGNVDPALDYTTLHTQLSLAYKRPLPLVEAISLSCSLLIARAERVLAALEEWEMATMELPVEEAVAGEAADRLLEEVGPICWGPRTDKDIVKGKRSLEEIAERRGKTVEEVEDRREFLEALGEDDRLGWFPNEVGLNRVLEERLEEESEGGGGQSGAEEGDEEELFPLVVPGAMSA</sequence>
<name>A0A061B5Z6_RHOTO</name>
<reference evidence="3" key="1">
    <citation type="journal article" date="2014" name="Genome Announc.">
        <title>Draft genome sequence of Rhodosporidium toruloides CECT1137, an oleaginous yeast of biotechnological interest.</title>
        <authorList>
            <person name="Morin N."/>
            <person name="Calcas X."/>
            <person name="Devillers H."/>
            <person name="Durrens P."/>
            <person name="Sherman D.J."/>
            <person name="Nicaud J.-M."/>
            <person name="Neuveglise C."/>
        </authorList>
    </citation>
    <scope>NUCLEOTIDE SEQUENCE</scope>
    <source>
        <strain evidence="3">CECT1137</strain>
    </source>
</reference>
<feature type="compositionally biased region" description="Low complexity" evidence="2">
    <location>
        <begin position="45"/>
        <end position="67"/>
    </location>
</feature>
<proteinExistence type="predicted"/>
<protein>
    <submittedName>
        <fullName evidence="3">RHTO0S07e07492g1_1</fullName>
    </submittedName>
</protein>
<evidence type="ECO:0000313" key="3">
    <source>
        <dbReference type="EMBL" id="CDR43057.1"/>
    </source>
</evidence>
<dbReference type="AlphaFoldDB" id="A0A061B5Z6"/>
<organism evidence="3">
    <name type="scientific">Rhodotorula toruloides</name>
    <name type="common">Yeast</name>
    <name type="synonym">Rhodosporidium toruloides</name>
    <dbReference type="NCBI Taxonomy" id="5286"/>
    <lineage>
        <taxon>Eukaryota</taxon>
        <taxon>Fungi</taxon>
        <taxon>Dikarya</taxon>
        <taxon>Basidiomycota</taxon>
        <taxon>Pucciniomycotina</taxon>
        <taxon>Microbotryomycetes</taxon>
        <taxon>Sporidiobolales</taxon>
        <taxon>Sporidiobolaceae</taxon>
        <taxon>Rhodotorula</taxon>
    </lineage>
</organism>
<gene>
    <name evidence="3" type="ORF">RHTO0S_07e07492g</name>
</gene>
<evidence type="ECO:0000256" key="2">
    <source>
        <dbReference type="SAM" id="MobiDB-lite"/>
    </source>
</evidence>
<dbReference type="OrthoDB" id="2524921at2759"/>
<feature type="region of interest" description="Disordered" evidence="2">
    <location>
        <begin position="631"/>
        <end position="665"/>
    </location>
</feature>
<accession>A0A061B5Z6</accession>
<feature type="compositionally biased region" description="Low complexity" evidence="2">
    <location>
        <begin position="183"/>
        <end position="200"/>
    </location>
</feature>
<feature type="region of interest" description="Disordered" evidence="2">
    <location>
        <begin position="1"/>
        <end position="278"/>
    </location>
</feature>